<proteinExistence type="predicted"/>
<organism evidence="1 2">
    <name type="scientific">Ooceraea biroi</name>
    <name type="common">Clonal raider ant</name>
    <name type="synonym">Cerapachys biroi</name>
    <dbReference type="NCBI Taxonomy" id="2015173"/>
    <lineage>
        <taxon>Eukaryota</taxon>
        <taxon>Metazoa</taxon>
        <taxon>Ecdysozoa</taxon>
        <taxon>Arthropoda</taxon>
        <taxon>Hexapoda</taxon>
        <taxon>Insecta</taxon>
        <taxon>Pterygota</taxon>
        <taxon>Neoptera</taxon>
        <taxon>Endopterygota</taxon>
        <taxon>Hymenoptera</taxon>
        <taxon>Apocrita</taxon>
        <taxon>Aculeata</taxon>
        <taxon>Formicoidea</taxon>
        <taxon>Formicidae</taxon>
        <taxon>Dorylinae</taxon>
        <taxon>Ooceraea</taxon>
    </lineage>
</organism>
<dbReference type="OrthoDB" id="7554393at2759"/>
<accession>A0A026WQN3</accession>
<reference evidence="1 2" key="1">
    <citation type="journal article" date="2014" name="Curr. Biol.">
        <title>The genome of the clonal raider ant Cerapachys biroi.</title>
        <authorList>
            <person name="Oxley P.R."/>
            <person name="Ji L."/>
            <person name="Fetter-Pruneda I."/>
            <person name="McKenzie S.K."/>
            <person name="Li C."/>
            <person name="Hu H."/>
            <person name="Zhang G."/>
            <person name="Kronauer D.J."/>
        </authorList>
    </citation>
    <scope>NUCLEOTIDE SEQUENCE [LARGE SCALE GENOMIC DNA]</scope>
</reference>
<keyword evidence="2" id="KW-1185">Reference proteome</keyword>
<dbReference type="PANTHER" id="PTHR33198">
    <property type="entry name" value="ANK_REP_REGION DOMAIN-CONTAINING PROTEIN-RELATED"/>
    <property type="match status" value="1"/>
</dbReference>
<dbReference type="STRING" id="2015173.A0A026WQN3"/>
<evidence type="ECO:0008006" key="3">
    <source>
        <dbReference type="Google" id="ProtNLM"/>
    </source>
</evidence>
<evidence type="ECO:0000313" key="2">
    <source>
        <dbReference type="Proteomes" id="UP000053097"/>
    </source>
</evidence>
<dbReference type="PANTHER" id="PTHR33198:SF20">
    <property type="entry name" value="RETROTRANSPOSON GAG DOMAIN-CONTAINING PROTEIN"/>
    <property type="match status" value="1"/>
</dbReference>
<dbReference type="OMA" id="RCINDEG"/>
<dbReference type="EMBL" id="KK107136">
    <property type="protein sequence ID" value="EZA57986.1"/>
    <property type="molecule type" value="Genomic_DNA"/>
</dbReference>
<gene>
    <name evidence="1" type="ORF">X777_01994</name>
</gene>
<dbReference type="Proteomes" id="UP000053097">
    <property type="component" value="Unassembled WGS sequence"/>
</dbReference>
<protein>
    <recommendedName>
        <fullName evidence="3">Retrotransposon gag domain-containing protein</fullName>
    </recommendedName>
</protein>
<name>A0A026WQN3_OOCBI</name>
<evidence type="ECO:0000313" key="1">
    <source>
        <dbReference type="EMBL" id="EZA57986.1"/>
    </source>
</evidence>
<sequence length="279" mass="32545">MQSSDTHGGLRGPAPLKVIHEGMDKQWQLWLQAFEFYATATQLDKKSPSIQVATFMAMLGQEALIIYNTFELADTNDIARIKELFSTKFAPKQNESYTSWLFHKLKQEALETFDEFLTKAQTMVKKCEYGGLESRMFRDKIVFGVHSDDIREKLFAEPKLDLERAILICRHAETAARQLQNMKQCDEKKIDALRKQSATTNKARLQHNKKCDPKQAKETRTGYKCRRCNTQHERRACPAYDKTCHKCNTKGDYSRRGFIRGMHNRQKQQQRRFVARRVV</sequence>
<dbReference type="AlphaFoldDB" id="A0A026WQN3"/>